<feature type="domain" description="HTH tetR-type" evidence="5">
    <location>
        <begin position="8"/>
        <end position="68"/>
    </location>
</feature>
<accession>A0A0D8FVG8</accession>
<evidence type="ECO:0000256" key="1">
    <source>
        <dbReference type="ARBA" id="ARBA00023015"/>
    </source>
</evidence>
<dbReference type="GO" id="GO:0003677">
    <property type="term" value="F:DNA binding"/>
    <property type="evidence" value="ECO:0007669"/>
    <property type="project" value="UniProtKB-UniRule"/>
</dbReference>
<reference evidence="6 7" key="1">
    <citation type="submission" date="2015-01" db="EMBL/GenBank/DDBJ databases">
        <title>Draft genome of the acidophilic iron oxidizer Ferrimicrobium acidiphilum strain T23.</title>
        <authorList>
            <person name="Poehlein A."/>
            <person name="Eisen S."/>
            <person name="Schloemann M."/>
            <person name="Johnson B.D."/>
            <person name="Daniel R."/>
            <person name="Muehling M."/>
        </authorList>
    </citation>
    <scope>NUCLEOTIDE SEQUENCE [LARGE SCALE GENOMIC DNA]</scope>
    <source>
        <strain evidence="6 7">T23</strain>
    </source>
</reference>
<proteinExistence type="predicted"/>
<dbReference type="RefSeq" id="WP_052565596.1">
    <property type="nucleotide sequence ID" value="NZ_JXUW01000006.1"/>
</dbReference>
<protein>
    <submittedName>
        <fullName evidence="6">HTH-type transcriptional repressor KstR2</fullName>
    </submittedName>
</protein>
<sequence>MDQRDKGNSRRQQLTEQATEYLKTNGLASLTYRKLADELGVAPNTLEHHFGAKDQLLEQLLARLADEQRGGLQRMLSQTDVGPELFTRHFNAAMVDILNPDNEDANKLFFELVGASVRNRELYDEFLKHAMDDWIDFLCTILVDRAGIPEERSKVVAHLIMAMVRGVMLSRTMVEPKDYHLIDEAADLLGPLIESVLRDEAGPPTQSGKS</sequence>
<dbReference type="Gene3D" id="1.10.357.10">
    <property type="entry name" value="Tetracycline Repressor, domain 2"/>
    <property type="match status" value="1"/>
</dbReference>
<evidence type="ECO:0000313" key="6">
    <source>
        <dbReference type="EMBL" id="KJE77278.1"/>
    </source>
</evidence>
<dbReference type="OrthoDB" id="3190535at2"/>
<comment type="caution">
    <text evidence="6">The sequence shown here is derived from an EMBL/GenBank/DDBJ whole genome shotgun (WGS) entry which is preliminary data.</text>
</comment>
<gene>
    <name evidence="6" type="primary">kstR21</name>
    <name evidence="6" type="ORF">FEAC_09920</name>
</gene>
<dbReference type="AlphaFoldDB" id="A0A0D8FVG8"/>
<keyword evidence="1" id="KW-0805">Transcription regulation</keyword>
<dbReference type="PANTHER" id="PTHR47506:SF6">
    <property type="entry name" value="HTH-TYPE TRANSCRIPTIONAL REPRESSOR NEMR"/>
    <property type="match status" value="1"/>
</dbReference>
<organism evidence="6 7">
    <name type="scientific">Ferrimicrobium acidiphilum DSM 19497</name>
    <dbReference type="NCBI Taxonomy" id="1121877"/>
    <lineage>
        <taxon>Bacteria</taxon>
        <taxon>Bacillati</taxon>
        <taxon>Actinomycetota</taxon>
        <taxon>Acidimicrobiia</taxon>
        <taxon>Acidimicrobiales</taxon>
        <taxon>Acidimicrobiaceae</taxon>
        <taxon>Ferrimicrobium</taxon>
    </lineage>
</organism>
<keyword evidence="3" id="KW-0804">Transcription</keyword>
<dbReference type="InterPro" id="IPR009057">
    <property type="entry name" value="Homeodomain-like_sf"/>
</dbReference>
<dbReference type="Proteomes" id="UP000032336">
    <property type="component" value="Unassembled WGS sequence"/>
</dbReference>
<evidence type="ECO:0000259" key="5">
    <source>
        <dbReference type="PROSITE" id="PS50977"/>
    </source>
</evidence>
<dbReference type="STRING" id="1121877.FEAC_09920"/>
<keyword evidence="2 4" id="KW-0238">DNA-binding</keyword>
<name>A0A0D8FVG8_9ACTN</name>
<evidence type="ECO:0000256" key="3">
    <source>
        <dbReference type="ARBA" id="ARBA00023163"/>
    </source>
</evidence>
<dbReference type="GeneID" id="78372256"/>
<dbReference type="eggNOG" id="COG1309">
    <property type="taxonomic scope" value="Bacteria"/>
</dbReference>
<dbReference type="PROSITE" id="PS50977">
    <property type="entry name" value="HTH_TETR_2"/>
    <property type="match status" value="1"/>
</dbReference>
<dbReference type="PANTHER" id="PTHR47506">
    <property type="entry name" value="TRANSCRIPTIONAL REGULATORY PROTEIN"/>
    <property type="match status" value="1"/>
</dbReference>
<dbReference type="SUPFAM" id="SSF46689">
    <property type="entry name" value="Homeodomain-like"/>
    <property type="match status" value="1"/>
</dbReference>
<evidence type="ECO:0000313" key="7">
    <source>
        <dbReference type="Proteomes" id="UP000032336"/>
    </source>
</evidence>
<dbReference type="EMBL" id="JXUW01000006">
    <property type="protein sequence ID" value="KJE77278.1"/>
    <property type="molecule type" value="Genomic_DNA"/>
</dbReference>
<evidence type="ECO:0000256" key="2">
    <source>
        <dbReference type="ARBA" id="ARBA00023125"/>
    </source>
</evidence>
<feature type="DNA-binding region" description="H-T-H motif" evidence="4">
    <location>
        <begin position="31"/>
        <end position="50"/>
    </location>
</feature>
<keyword evidence="7" id="KW-1185">Reference proteome</keyword>
<dbReference type="InterPro" id="IPR001647">
    <property type="entry name" value="HTH_TetR"/>
</dbReference>
<dbReference type="Pfam" id="PF00440">
    <property type="entry name" value="TetR_N"/>
    <property type="match status" value="1"/>
</dbReference>
<evidence type="ECO:0000256" key="4">
    <source>
        <dbReference type="PROSITE-ProRule" id="PRU00335"/>
    </source>
</evidence>